<feature type="region of interest" description="Disordered" evidence="1">
    <location>
        <begin position="158"/>
        <end position="179"/>
    </location>
</feature>
<name>A0AA86J1N3_9BURK</name>
<dbReference type="EMBL" id="AP028947">
    <property type="protein sequence ID" value="BET26723.1"/>
    <property type="molecule type" value="Genomic_DNA"/>
</dbReference>
<dbReference type="KEGG" id="lto:RGQ30_22240"/>
<accession>A0AA86J1N3</accession>
<evidence type="ECO:0000313" key="2">
    <source>
        <dbReference type="EMBL" id="BET26723.1"/>
    </source>
</evidence>
<dbReference type="Proteomes" id="UP001329151">
    <property type="component" value="Chromosome"/>
</dbReference>
<sequence>MNYDRPVVATTASIEGEVFVKRDGVELPLKEDTVLQAGDVIRTTGNSMALVSIPGTQKQTPAFLEISNGGVATLEFDPAAGVAGQVNVASNNGEGAGLVALVTEEGGENPAATLDGEEPAGEMSGLVGVGFLGAAGGIGAAPLAGAVGAAAIFGGLSDDDSETGTPGTGSGGIPAQDAGGLSETVADLTDNLSDLTEPVPVVSDAVDAVGEVLDSVLVGDNNGGLGGILTGAGEGLANGLDGTPLEPVGNVLDMVLGTVGDGLGMVADQISSLADNTPLDPLANLLGDVLGQSGPNTDGGVGGVVGTLTNVTEGLAQLLQPVPLLGELTGALDSVVNSISLGDNDGGLAGVVTGLGQGLDSGLADTPLALLGDGADALLGTLGGALGGLGDVIQSVGTDTPLAGVTDLAGELVGSLGGDVDFSLAEVPLLGDLVGGLTGGLGALNDGLELIEGIPLVGDVVSGLTSAIGSAAVGEGGLLGALTNFGGLNNGQG</sequence>
<dbReference type="RefSeq" id="WP_130555829.1">
    <property type="nucleotide sequence ID" value="NZ_AP028947.1"/>
</dbReference>
<keyword evidence="3" id="KW-1185">Reference proteome</keyword>
<dbReference type="AlphaFoldDB" id="A0AA86J1N3"/>
<reference evidence="2 3" key="1">
    <citation type="submission" date="2023-10" db="EMBL/GenBank/DDBJ databases">
        <title>Complete Genome Sequence of Limnobacter thiooxidans CS-K2T, Isolated from freshwater lake sediments in Bavaria, Germany.</title>
        <authorList>
            <person name="Naruki M."/>
            <person name="Watanabe A."/>
            <person name="Warashina T."/>
            <person name="Morita T."/>
            <person name="Arakawa K."/>
        </authorList>
    </citation>
    <scope>NUCLEOTIDE SEQUENCE [LARGE SCALE GENOMIC DNA]</scope>
    <source>
        <strain evidence="2 3">CS-K2</strain>
    </source>
</reference>
<organism evidence="2 3">
    <name type="scientific">Limnobacter thiooxidans</name>
    <dbReference type="NCBI Taxonomy" id="131080"/>
    <lineage>
        <taxon>Bacteria</taxon>
        <taxon>Pseudomonadati</taxon>
        <taxon>Pseudomonadota</taxon>
        <taxon>Betaproteobacteria</taxon>
        <taxon>Burkholderiales</taxon>
        <taxon>Burkholderiaceae</taxon>
        <taxon>Limnobacter</taxon>
    </lineage>
</organism>
<protein>
    <submittedName>
        <fullName evidence="2">Uncharacterized protein</fullName>
    </submittedName>
</protein>
<gene>
    <name evidence="2" type="ORF">RGQ30_22240</name>
</gene>
<evidence type="ECO:0000256" key="1">
    <source>
        <dbReference type="SAM" id="MobiDB-lite"/>
    </source>
</evidence>
<evidence type="ECO:0000313" key="3">
    <source>
        <dbReference type="Proteomes" id="UP001329151"/>
    </source>
</evidence>
<proteinExistence type="predicted"/>